<dbReference type="SUPFAM" id="SSF48498">
    <property type="entry name" value="Tetracyclin repressor-like, C-terminal domain"/>
    <property type="match status" value="1"/>
</dbReference>
<dbReference type="PANTHER" id="PTHR47506">
    <property type="entry name" value="TRANSCRIPTIONAL REGULATORY PROTEIN"/>
    <property type="match status" value="1"/>
</dbReference>
<dbReference type="SUPFAM" id="SSF46689">
    <property type="entry name" value="Homeodomain-like"/>
    <property type="match status" value="1"/>
</dbReference>
<proteinExistence type="predicted"/>
<dbReference type="Pfam" id="PF00440">
    <property type="entry name" value="TetR_N"/>
    <property type="match status" value="1"/>
</dbReference>
<evidence type="ECO:0000313" key="7">
    <source>
        <dbReference type="Proteomes" id="UP001597508"/>
    </source>
</evidence>
<reference evidence="7" key="1">
    <citation type="journal article" date="2019" name="Int. J. Syst. Evol. Microbiol.">
        <title>The Global Catalogue of Microorganisms (GCM) 10K type strain sequencing project: providing services to taxonomists for standard genome sequencing and annotation.</title>
        <authorList>
            <consortium name="The Broad Institute Genomics Platform"/>
            <consortium name="The Broad Institute Genome Sequencing Center for Infectious Disease"/>
            <person name="Wu L."/>
            <person name="Ma J."/>
        </authorList>
    </citation>
    <scope>NUCLEOTIDE SEQUENCE [LARGE SCALE GENOMIC DNA]</scope>
    <source>
        <strain evidence="7">KCTC 52127</strain>
    </source>
</reference>
<evidence type="ECO:0000256" key="2">
    <source>
        <dbReference type="ARBA" id="ARBA00023125"/>
    </source>
</evidence>
<keyword evidence="3" id="KW-0804">Transcription</keyword>
<gene>
    <name evidence="6" type="ORF">ACFSRZ_09390</name>
</gene>
<evidence type="ECO:0000256" key="3">
    <source>
        <dbReference type="ARBA" id="ARBA00023163"/>
    </source>
</evidence>
<keyword evidence="7" id="KW-1185">Reference proteome</keyword>
<dbReference type="EMBL" id="JBHULH010000004">
    <property type="protein sequence ID" value="MFD2567584.1"/>
    <property type="molecule type" value="Genomic_DNA"/>
</dbReference>
<feature type="domain" description="HTH tetR-type" evidence="5">
    <location>
        <begin position="6"/>
        <end position="66"/>
    </location>
</feature>
<evidence type="ECO:0000256" key="1">
    <source>
        <dbReference type="ARBA" id="ARBA00023015"/>
    </source>
</evidence>
<dbReference type="Gene3D" id="1.10.357.10">
    <property type="entry name" value="Tetracycline Repressor, domain 2"/>
    <property type="match status" value="1"/>
</dbReference>
<evidence type="ECO:0000259" key="5">
    <source>
        <dbReference type="PROSITE" id="PS50977"/>
    </source>
</evidence>
<sequence length="188" mass="21460">MPKVETFDREEILGKVIQLFHRKGYNATSMQDLVDATGLNRSSIYNSFGSKMELYQESLKVYKQMAEKAIQKYLINSDTPIETIRSIFSLNPKYTNNGCMLSNCTTEMANKDQKIKSFLIHNREGMEELFESLVAKGQNEGSINTNRTAKEYALYLFTSLQGFRITGIIIDEQKDLESIVNTILSVLE</sequence>
<evidence type="ECO:0000256" key="4">
    <source>
        <dbReference type="PROSITE-ProRule" id="PRU00335"/>
    </source>
</evidence>
<feature type="DNA-binding region" description="H-T-H motif" evidence="4">
    <location>
        <begin position="29"/>
        <end position="48"/>
    </location>
</feature>
<dbReference type="PRINTS" id="PR00455">
    <property type="entry name" value="HTHTETR"/>
</dbReference>
<comment type="caution">
    <text evidence="6">The sequence shown here is derived from an EMBL/GenBank/DDBJ whole genome shotgun (WGS) entry which is preliminary data.</text>
</comment>
<keyword evidence="1" id="KW-0805">Transcription regulation</keyword>
<dbReference type="PROSITE" id="PS50977">
    <property type="entry name" value="HTH_TETR_2"/>
    <property type="match status" value="1"/>
</dbReference>
<dbReference type="Gene3D" id="1.10.10.60">
    <property type="entry name" value="Homeodomain-like"/>
    <property type="match status" value="1"/>
</dbReference>
<dbReference type="InterPro" id="IPR001647">
    <property type="entry name" value="HTH_TetR"/>
</dbReference>
<organism evidence="6 7">
    <name type="scientific">Pseudotenacibaculum haliotis</name>
    <dbReference type="NCBI Taxonomy" id="1862138"/>
    <lineage>
        <taxon>Bacteria</taxon>
        <taxon>Pseudomonadati</taxon>
        <taxon>Bacteroidota</taxon>
        <taxon>Flavobacteriia</taxon>
        <taxon>Flavobacteriales</taxon>
        <taxon>Flavobacteriaceae</taxon>
        <taxon>Pseudotenacibaculum</taxon>
    </lineage>
</organism>
<dbReference type="RefSeq" id="WP_379666294.1">
    <property type="nucleotide sequence ID" value="NZ_JBHULH010000004.1"/>
</dbReference>
<name>A0ABW5LUI1_9FLAO</name>
<dbReference type="InterPro" id="IPR036271">
    <property type="entry name" value="Tet_transcr_reg_TetR-rel_C_sf"/>
</dbReference>
<dbReference type="InterPro" id="IPR009057">
    <property type="entry name" value="Homeodomain-like_sf"/>
</dbReference>
<evidence type="ECO:0000313" key="6">
    <source>
        <dbReference type="EMBL" id="MFD2567584.1"/>
    </source>
</evidence>
<dbReference type="Proteomes" id="UP001597508">
    <property type="component" value="Unassembled WGS sequence"/>
</dbReference>
<protein>
    <submittedName>
        <fullName evidence="6">TetR/AcrR family transcriptional regulator</fullName>
    </submittedName>
</protein>
<dbReference type="PANTHER" id="PTHR47506:SF1">
    <property type="entry name" value="HTH-TYPE TRANSCRIPTIONAL REGULATOR YJDC"/>
    <property type="match status" value="1"/>
</dbReference>
<accession>A0ABW5LUI1</accession>
<keyword evidence="2 4" id="KW-0238">DNA-binding</keyword>